<reference evidence="3 4" key="1">
    <citation type="journal article" date="2002" name="Int. J. Syst. Evol. Microbiol.">
        <title>Sphingopyxis witflariensis sp. nov., isolated from activated sludge.</title>
        <authorList>
            <person name="Kampfer P."/>
            <person name="Witzenberger R."/>
            <person name="Denner E.B."/>
            <person name="Busse H.J."/>
            <person name="Neef A."/>
        </authorList>
    </citation>
    <scope>NUCLEOTIDE SEQUENCE [LARGE SCALE GENOMIC DNA]</scope>
    <source>
        <strain evidence="3 4">DSM 14551</strain>
    </source>
</reference>
<sequence>MASAKRKITLSPSRDIPFDRLVLSQANVRRVKAGVSIGELADDIARRTLLQSLNVRPQRTDEGAETGFFEIPAGGRRYRALELLVKQKRLAKDAPVPCIVQQTAGILAEEDSYAENAVREALHPLDQFRAMQAMVDKGAEVEAIAAYFMTTPAVVRQRLKLASVAPALHELYAEDEMTLDQLMAFTVSDDHERQVQTWELLAHSFNKSPAFIRSKLTENSVRAADKRVRFVSADAYVAAGGSIVRDLFEADDGGWLTDPALLDRLVSEKLAAIAERIGGEGWKWVEALVDFPYGATRGLRALGSSEVPMTEEEAAQVVALEAEADALSHKWADEPDVPEEVHARLEAIECEIGALADRPQIFDDAEVALAGAFVSIDYDGTIRVDRGFVRAEDEPAAEEEEVADAAEPSNDNEPDREAGADAGGEECDGSGADAEEDTLKPLPERIVSDLTAWRTLALQDAFAASPQAAFAAVLHALVLSIFYRTSHETCLKLSVSTVYFTNEPAGLRDCAPARSIEARHAAWREKLPTGDADLWDALLALDANEQAMLFAHCASLGVNAQAEILPKYPNGRISAHGVERRIVHSHVLARVVNLDVVAAGWRPTADGYFRGVTKARLLADVAEARGPEFAGMIDHLKKPDMAREAEKLLEDSGWVPEPMRTPALEAVGGDADAGHADAVPGTDEAVTGTEALGGEGDGDGDWDEMPVAAE</sequence>
<evidence type="ECO:0000256" key="1">
    <source>
        <dbReference type="SAM" id="MobiDB-lite"/>
    </source>
</evidence>
<dbReference type="GO" id="GO:0005694">
    <property type="term" value="C:chromosome"/>
    <property type="evidence" value="ECO:0007669"/>
    <property type="project" value="TreeGrafter"/>
</dbReference>
<proteinExistence type="predicted"/>
<evidence type="ECO:0000313" key="4">
    <source>
        <dbReference type="Proteomes" id="UP000197097"/>
    </source>
</evidence>
<dbReference type="Pfam" id="PF02195">
    <property type="entry name" value="ParB_N"/>
    <property type="match status" value="1"/>
</dbReference>
<dbReference type="AlphaFoldDB" id="A0A246JNN5"/>
<keyword evidence="4" id="KW-1185">Reference proteome</keyword>
<feature type="region of interest" description="Disordered" evidence="1">
    <location>
        <begin position="392"/>
        <end position="441"/>
    </location>
</feature>
<dbReference type="Gene3D" id="1.10.10.2830">
    <property type="match status" value="1"/>
</dbReference>
<comment type="caution">
    <text evidence="3">The sequence shown here is derived from an EMBL/GenBank/DDBJ whole genome shotgun (WGS) entry which is preliminary data.</text>
</comment>
<dbReference type="PANTHER" id="PTHR33375:SF7">
    <property type="entry name" value="CHROMOSOME 2-PARTITIONING PROTEIN PARB-RELATED"/>
    <property type="match status" value="1"/>
</dbReference>
<dbReference type="Gene3D" id="3.90.1530.30">
    <property type="match status" value="1"/>
</dbReference>
<dbReference type="CDD" id="cd16406">
    <property type="entry name" value="ParB_N_like"/>
    <property type="match status" value="1"/>
</dbReference>
<dbReference type="FunFam" id="3.90.1530.30:FF:000002">
    <property type="entry name" value="Chromosome partitioning protein ParB"/>
    <property type="match status" value="1"/>
</dbReference>
<dbReference type="InterPro" id="IPR003115">
    <property type="entry name" value="ParB_N"/>
</dbReference>
<accession>A0A246JNN5</accession>
<dbReference type="OrthoDB" id="9813122at2"/>
<feature type="domain" description="ParB-like N-terminal" evidence="2">
    <location>
        <begin position="14"/>
        <end position="117"/>
    </location>
</feature>
<dbReference type="RefSeq" id="WP_084758123.1">
    <property type="nucleotide sequence ID" value="NZ_NISJ01000010.1"/>
</dbReference>
<organism evidence="3 4">
    <name type="scientific">Sphingopyxis witflariensis</name>
    <dbReference type="NCBI Taxonomy" id="173675"/>
    <lineage>
        <taxon>Bacteria</taxon>
        <taxon>Pseudomonadati</taxon>
        <taxon>Pseudomonadota</taxon>
        <taxon>Alphaproteobacteria</taxon>
        <taxon>Sphingomonadales</taxon>
        <taxon>Sphingomonadaceae</taxon>
        <taxon>Sphingopyxis</taxon>
    </lineage>
</organism>
<feature type="compositionally biased region" description="Acidic residues" evidence="1">
    <location>
        <begin position="423"/>
        <end position="436"/>
    </location>
</feature>
<protein>
    <submittedName>
        <fullName evidence="3">Chromosome partitioning protein ParB</fullName>
    </submittedName>
</protein>
<dbReference type="EMBL" id="NISJ01000010">
    <property type="protein sequence ID" value="OWQ94268.1"/>
    <property type="molecule type" value="Genomic_DNA"/>
</dbReference>
<dbReference type="Proteomes" id="UP000197097">
    <property type="component" value="Unassembled WGS sequence"/>
</dbReference>
<dbReference type="InterPro" id="IPR050336">
    <property type="entry name" value="Chromosome_partition/occlusion"/>
</dbReference>
<feature type="region of interest" description="Disordered" evidence="1">
    <location>
        <begin position="665"/>
        <end position="710"/>
    </location>
</feature>
<feature type="compositionally biased region" description="Acidic residues" evidence="1">
    <location>
        <begin position="394"/>
        <end position="412"/>
    </location>
</feature>
<dbReference type="GO" id="GO:0007059">
    <property type="term" value="P:chromosome segregation"/>
    <property type="evidence" value="ECO:0007669"/>
    <property type="project" value="TreeGrafter"/>
</dbReference>
<evidence type="ECO:0000259" key="2">
    <source>
        <dbReference type="SMART" id="SM00470"/>
    </source>
</evidence>
<evidence type="ECO:0000313" key="3">
    <source>
        <dbReference type="EMBL" id="OWQ94268.1"/>
    </source>
</evidence>
<dbReference type="SUPFAM" id="SSF110849">
    <property type="entry name" value="ParB/Sulfiredoxin"/>
    <property type="match status" value="1"/>
</dbReference>
<dbReference type="SUPFAM" id="SSF109709">
    <property type="entry name" value="KorB DNA-binding domain-like"/>
    <property type="match status" value="1"/>
</dbReference>
<name>A0A246JNN5_9SPHN</name>
<gene>
    <name evidence="3" type="ORF">CDQ91_16705</name>
</gene>
<dbReference type="InterPro" id="IPR036086">
    <property type="entry name" value="ParB/Sulfiredoxin_sf"/>
</dbReference>
<dbReference type="PANTHER" id="PTHR33375">
    <property type="entry name" value="CHROMOSOME-PARTITIONING PROTEIN PARB-RELATED"/>
    <property type="match status" value="1"/>
</dbReference>
<dbReference type="SMART" id="SM00470">
    <property type="entry name" value="ParB"/>
    <property type="match status" value="1"/>
</dbReference>